<dbReference type="Proteomes" id="UP001295423">
    <property type="component" value="Unassembled WGS sequence"/>
</dbReference>
<accession>A0AAD2JKL4</accession>
<feature type="compositionally biased region" description="Low complexity" evidence="1">
    <location>
        <begin position="74"/>
        <end position="92"/>
    </location>
</feature>
<feature type="compositionally biased region" description="Polar residues" evidence="1">
    <location>
        <begin position="331"/>
        <end position="349"/>
    </location>
</feature>
<comment type="caution">
    <text evidence="2">The sequence shown here is derived from an EMBL/GenBank/DDBJ whole genome shotgun (WGS) entry which is preliminary data.</text>
</comment>
<reference evidence="2" key="1">
    <citation type="submission" date="2023-08" db="EMBL/GenBank/DDBJ databases">
        <authorList>
            <person name="Audoor S."/>
            <person name="Bilcke G."/>
        </authorList>
    </citation>
    <scope>NUCLEOTIDE SEQUENCE</scope>
</reference>
<evidence type="ECO:0000313" key="3">
    <source>
        <dbReference type="Proteomes" id="UP001295423"/>
    </source>
</evidence>
<protein>
    <submittedName>
        <fullName evidence="2">Uncharacterized protein</fullName>
    </submittedName>
</protein>
<feature type="compositionally biased region" description="Low complexity" evidence="1">
    <location>
        <begin position="115"/>
        <end position="127"/>
    </location>
</feature>
<feature type="region of interest" description="Disordered" evidence="1">
    <location>
        <begin position="302"/>
        <end position="407"/>
    </location>
</feature>
<evidence type="ECO:0000313" key="2">
    <source>
        <dbReference type="EMBL" id="CAJ1959344.1"/>
    </source>
</evidence>
<dbReference type="EMBL" id="CAKOGP040001992">
    <property type="protein sequence ID" value="CAJ1959344.1"/>
    <property type="molecule type" value="Genomic_DNA"/>
</dbReference>
<proteinExistence type="predicted"/>
<name>A0AAD2JKL4_9STRA</name>
<keyword evidence="3" id="KW-1185">Reference proteome</keyword>
<evidence type="ECO:0000256" key="1">
    <source>
        <dbReference type="SAM" id="MobiDB-lite"/>
    </source>
</evidence>
<sequence>MMVQQPYMMNGGMPMHPYHMQQMQQHPYPMMHYPQMPPGMGMQGYPPMVMNEHGMMVPAYPGMHPQLMQQQMQHMHQQQMMHPHQAAQMQQMPGNMTAPQNVADSEPIPYDPSTSHESQQSSQPSQQHQHHQQQQHRQGDNPNVPNFDEYISAPPPDGGLEPAGLSYGSMMMTENEMGKLESGGTSFGTAMSFKKQAEAMPEPTGSGVLENVPGASFGDVSMMSTGTGKLENAGFSFGSAMSFGTHMVDGGLEAIGASFGSLSLDTRNKETLFHQLELAAAGPEVPPMLNTTKSTVNLLECTDSEEEEEDESQKHLMARKKSEAWERMQASVANNLSTQKSTGPSTNSKDAMPPPVPRDQTGTDISVPSTTLFSQLSAYDDGDFVKDEDDALPPPPAQLEKNDDDDDKLDMYLIHQQSG</sequence>
<feature type="compositionally biased region" description="Acidic residues" evidence="1">
    <location>
        <begin position="302"/>
        <end position="311"/>
    </location>
</feature>
<feature type="compositionally biased region" description="Acidic residues" evidence="1">
    <location>
        <begin position="380"/>
        <end position="391"/>
    </location>
</feature>
<gene>
    <name evidence="2" type="ORF">CYCCA115_LOCUS17766</name>
</gene>
<organism evidence="2 3">
    <name type="scientific">Cylindrotheca closterium</name>
    <dbReference type="NCBI Taxonomy" id="2856"/>
    <lineage>
        <taxon>Eukaryota</taxon>
        <taxon>Sar</taxon>
        <taxon>Stramenopiles</taxon>
        <taxon>Ochrophyta</taxon>
        <taxon>Bacillariophyta</taxon>
        <taxon>Bacillariophyceae</taxon>
        <taxon>Bacillariophycidae</taxon>
        <taxon>Bacillariales</taxon>
        <taxon>Bacillariaceae</taxon>
        <taxon>Cylindrotheca</taxon>
    </lineage>
</organism>
<feature type="compositionally biased region" description="Polar residues" evidence="1">
    <location>
        <begin position="93"/>
        <end position="103"/>
    </location>
</feature>
<feature type="compositionally biased region" description="Polar residues" evidence="1">
    <location>
        <begin position="360"/>
        <end position="377"/>
    </location>
</feature>
<feature type="region of interest" description="Disordered" evidence="1">
    <location>
        <begin position="74"/>
        <end position="166"/>
    </location>
</feature>
<dbReference type="AlphaFoldDB" id="A0AAD2JKL4"/>